<keyword evidence="3" id="KW-1185">Reference proteome</keyword>
<dbReference type="AlphaFoldDB" id="A0A1Q9EYI3"/>
<evidence type="ECO:0000313" key="3">
    <source>
        <dbReference type="Proteomes" id="UP000186817"/>
    </source>
</evidence>
<organism evidence="2 3">
    <name type="scientific">Symbiodinium microadriaticum</name>
    <name type="common">Dinoflagellate</name>
    <name type="synonym">Zooxanthella microadriatica</name>
    <dbReference type="NCBI Taxonomy" id="2951"/>
    <lineage>
        <taxon>Eukaryota</taxon>
        <taxon>Sar</taxon>
        <taxon>Alveolata</taxon>
        <taxon>Dinophyceae</taxon>
        <taxon>Suessiales</taxon>
        <taxon>Symbiodiniaceae</taxon>
        <taxon>Symbiodinium</taxon>
    </lineage>
</organism>
<feature type="compositionally biased region" description="Acidic residues" evidence="1">
    <location>
        <begin position="493"/>
        <end position="526"/>
    </location>
</feature>
<comment type="caution">
    <text evidence="2">The sequence shown here is derived from an EMBL/GenBank/DDBJ whole genome shotgun (WGS) entry which is preliminary data.</text>
</comment>
<dbReference type="Proteomes" id="UP000186817">
    <property type="component" value="Unassembled WGS sequence"/>
</dbReference>
<feature type="region of interest" description="Disordered" evidence="1">
    <location>
        <begin position="1"/>
        <end position="59"/>
    </location>
</feature>
<proteinExistence type="predicted"/>
<sequence>MERFTGVDGWAGAPKAQGRVGQREQSRGTQGSTVDVGANGRYSIQKKRPASSSVLSTSNDEEQDAGWDFIINEGERDKGELRQLRWIHRHINREGSPIKGWPEKLVQRALDSLANDGCLASLTTRYDLTMQDFEPLFVQGVMETVVPYLLDHSLWLLGEPGKGKTPLARTLAMAFSRYHGGNGAFRSSSDFDFFRGLPFNKTIPALYDDGDISDESIKKKKAFCDVGDTEGILKERWTAAKFTKHQLRIIIDNSYNDKDIPNMPPQDIDHSDFISIVRPAIGHISDADTRAILKRSVFIVFGRDSIFIRLPSERVTSVTRFPWHLKDILSYESKPRFSNYKRDGPVPPDYQKRVDTEQAWLHEAIRRHQAANTVEQHNNMPGPNAPPAGIRIKMEPEEFADANAGLANMCKGEALSADSPEPPAPKTPTNKVKQEHFDQSCARFLLASSAFSSALGPSGVIDLSPSPSMHRSSQDSHVAESHAGIPNPIFAGVDDDDEDDEMDVASGEEEFLFGDTKDDDDGEDADVFGHGGSIYNES</sequence>
<evidence type="ECO:0000313" key="2">
    <source>
        <dbReference type="EMBL" id="OLQ12517.1"/>
    </source>
</evidence>
<evidence type="ECO:0000256" key="1">
    <source>
        <dbReference type="SAM" id="MobiDB-lite"/>
    </source>
</evidence>
<accession>A0A1Q9EYI3</accession>
<name>A0A1Q9EYI3_SYMMI</name>
<feature type="region of interest" description="Disordered" evidence="1">
    <location>
        <begin position="466"/>
        <end position="538"/>
    </location>
</feature>
<reference evidence="2 3" key="1">
    <citation type="submission" date="2016-02" db="EMBL/GenBank/DDBJ databases">
        <title>Genome analysis of coral dinoflagellate symbionts highlights evolutionary adaptations to a symbiotic lifestyle.</title>
        <authorList>
            <person name="Aranda M."/>
            <person name="Li Y."/>
            <person name="Liew Y.J."/>
            <person name="Baumgarten S."/>
            <person name="Simakov O."/>
            <person name="Wilson M."/>
            <person name="Piel J."/>
            <person name="Ashoor H."/>
            <person name="Bougouffa S."/>
            <person name="Bajic V.B."/>
            <person name="Ryu T."/>
            <person name="Ravasi T."/>
            <person name="Bayer T."/>
            <person name="Micklem G."/>
            <person name="Kim H."/>
            <person name="Bhak J."/>
            <person name="Lajeunesse T.C."/>
            <person name="Voolstra C.R."/>
        </authorList>
    </citation>
    <scope>NUCLEOTIDE SEQUENCE [LARGE SCALE GENOMIC DNA]</scope>
    <source>
        <strain evidence="2 3">CCMP2467</strain>
    </source>
</reference>
<dbReference type="EMBL" id="LSRX01000042">
    <property type="protein sequence ID" value="OLQ12517.1"/>
    <property type="molecule type" value="Genomic_DNA"/>
</dbReference>
<gene>
    <name evidence="2" type="ORF">AK812_SmicGene3591</name>
</gene>
<protein>
    <submittedName>
        <fullName evidence="2">Uncharacterized protein</fullName>
    </submittedName>
</protein>
<dbReference type="OrthoDB" id="417777at2759"/>